<evidence type="ECO:0000256" key="1">
    <source>
        <dbReference type="SAM" id="SignalP"/>
    </source>
</evidence>
<name>A0A2T4UMC2_9ACTN</name>
<protein>
    <recommendedName>
        <fullName evidence="4">Asl1-like glycosyl hydrolase catalytic domain-containing protein</fullName>
    </recommendedName>
</protein>
<dbReference type="AlphaFoldDB" id="A0A2T4UMC2"/>
<dbReference type="Gene3D" id="3.20.20.80">
    <property type="entry name" value="Glycosidases"/>
    <property type="match status" value="1"/>
</dbReference>
<feature type="signal peptide" evidence="1">
    <location>
        <begin position="1"/>
        <end position="23"/>
    </location>
</feature>
<keyword evidence="1" id="KW-0732">Signal</keyword>
<dbReference type="RefSeq" id="WP_107569013.1">
    <property type="nucleotide sequence ID" value="NZ_PYYB01000001.1"/>
</dbReference>
<dbReference type="InterPro" id="IPR017853">
    <property type="entry name" value="GH"/>
</dbReference>
<reference evidence="2 3" key="1">
    <citation type="submission" date="2018-03" db="EMBL/GenBank/DDBJ databases">
        <title>Aquarubrobacter algicola gen. nov., sp. nov., a novel actinobacterium isolated from shallow eutrophic lake during the end of cyanobacterial harmful algal blooms.</title>
        <authorList>
            <person name="Chun S.J."/>
        </authorList>
    </citation>
    <scope>NUCLEOTIDE SEQUENCE [LARGE SCALE GENOMIC DNA]</scope>
    <source>
        <strain evidence="2 3">Seoho-28</strain>
    </source>
</reference>
<sequence>MPRFSRTLILTLLATLAGGTALAGPASASSSTVRVGIANQNTDMFGAPAWQALKMKRTRHVVKWDAIDHPDQIRAIDQFVDTARANRVEVLLHISTDNFTIGKGKLPSTATYRKKVGALVSRYYPKGVRDWGVWNEANDRTQPTYKNPARTADFFKEMWRLLDNSNRCGSKVTSRCRIVALDVLDGSTSSQLGNTRSFIKRFYSRLSPTWDKRARIVGVHNYSDTNRKKRGGTKNAISTVKKYVKSPRIWLTETGGVLKIGNTGSFTCNPASASSVRRAESRASSAISWMFRLATDYKKDVDRLYIYKWTGTSCVDEVRFDSGLTRLDGSLRPGYARVKSTVEKSKLFKP</sequence>
<organism evidence="2 3">
    <name type="scientific">Paraconexibacter algicola</name>
    <dbReference type="NCBI Taxonomy" id="2133960"/>
    <lineage>
        <taxon>Bacteria</taxon>
        <taxon>Bacillati</taxon>
        <taxon>Actinomycetota</taxon>
        <taxon>Thermoleophilia</taxon>
        <taxon>Solirubrobacterales</taxon>
        <taxon>Paraconexibacteraceae</taxon>
        <taxon>Paraconexibacter</taxon>
    </lineage>
</organism>
<evidence type="ECO:0008006" key="4">
    <source>
        <dbReference type="Google" id="ProtNLM"/>
    </source>
</evidence>
<evidence type="ECO:0000313" key="2">
    <source>
        <dbReference type="EMBL" id="PTL60368.1"/>
    </source>
</evidence>
<evidence type="ECO:0000313" key="3">
    <source>
        <dbReference type="Proteomes" id="UP000240739"/>
    </source>
</evidence>
<accession>A0A2T4UMC2</accession>
<keyword evidence="3" id="KW-1185">Reference proteome</keyword>
<feature type="chain" id="PRO_5039727086" description="Asl1-like glycosyl hydrolase catalytic domain-containing protein" evidence="1">
    <location>
        <begin position="24"/>
        <end position="350"/>
    </location>
</feature>
<comment type="caution">
    <text evidence="2">The sequence shown here is derived from an EMBL/GenBank/DDBJ whole genome shotgun (WGS) entry which is preliminary data.</text>
</comment>
<dbReference type="EMBL" id="PYYB01000001">
    <property type="protein sequence ID" value="PTL60368.1"/>
    <property type="molecule type" value="Genomic_DNA"/>
</dbReference>
<dbReference type="OrthoDB" id="5241468at2"/>
<proteinExistence type="predicted"/>
<dbReference type="Proteomes" id="UP000240739">
    <property type="component" value="Unassembled WGS sequence"/>
</dbReference>
<dbReference type="SUPFAM" id="SSF51445">
    <property type="entry name" value="(Trans)glycosidases"/>
    <property type="match status" value="1"/>
</dbReference>
<gene>
    <name evidence="2" type="ORF">C7Y72_12325</name>
</gene>